<dbReference type="Proteomes" id="UP000799440">
    <property type="component" value="Unassembled WGS sequence"/>
</dbReference>
<dbReference type="InterPro" id="IPR036259">
    <property type="entry name" value="MFS_trans_sf"/>
</dbReference>
<dbReference type="SUPFAM" id="SSF103473">
    <property type="entry name" value="MFS general substrate transporter"/>
    <property type="match status" value="1"/>
</dbReference>
<evidence type="ECO:0000313" key="9">
    <source>
        <dbReference type="EMBL" id="KAF2742733.1"/>
    </source>
</evidence>
<accession>A0A6A6UYC4</accession>
<comment type="similarity">
    <text evidence="5">Belongs to the major facilitator superfamily. CAR1 family.</text>
</comment>
<evidence type="ECO:0000256" key="3">
    <source>
        <dbReference type="ARBA" id="ARBA00022989"/>
    </source>
</evidence>
<keyword evidence="2 7" id="KW-0812">Transmembrane</keyword>
<protein>
    <submittedName>
        <fullName evidence="9">MFS general substrate transporter</fullName>
    </submittedName>
</protein>
<dbReference type="GO" id="GO:0016020">
    <property type="term" value="C:membrane"/>
    <property type="evidence" value="ECO:0007669"/>
    <property type="project" value="UniProtKB-SubCell"/>
</dbReference>
<feature type="transmembrane region" description="Helical" evidence="7">
    <location>
        <begin position="269"/>
        <end position="292"/>
    </location>
</feature>
<feature type="region of interest" description="Disordered" evidence="6">
    <location>
        <begin position="1"/>
        <end position="22"/>
    </location>
</feature>
<name>A0A6A6UYC4_9PLEO</name>
<dbReference type="OrthoDB" id="5296287at2759"/>
<feature type="transmembrane region" description="Helical" evidence="7">
    <location>
        <begin position="209"/>
        <end position="231"/>
    </location>
</feature>
<dbReference type="Gene3D" id="1.20.1250.20">
    <property type="entry name" value="MFS general substrate transporter like domains"/>
    <property type="match status" value="1"/>
</dbReference>
<sequence length="493" mass="53419">MTAAEEQPLLGAIPGDVEHGLKPETDDHTLEFELGDPEDPRQWPVLFKWAMVLLLASMAFTVTFTCISVVPIANRIVRDLTPSDDSQVQHSASSALLVTIWELGEAAGPLLIAPLSEVLGRYPVINGCNLLFITFTLVGALSQSTSLLITARALTGLTVASNVLNPAIIGDMFESDHRGSAMSLLMLAPLIGGAIGPCISGGITEALGWRWVLLIAASLTMTCELLFLTCFRETYKMKILRRKADRLGLKKPKKGANKLLPSITRPFEVLFGSAVLLAMSFFGSVAFSYYYVISISLPEILERVYKFSPSEIGAAFLCFSVGSFFGVIVCNTCLDRLYIALRHRAHGSGKPEHRLPLAVIGALTLPLTVTAYGCVAQARLPVALLLISVSFIGFTLMLVIIPLSAYVVDAYKLYSASAMTGIIVIRCLMSTFLPLTVDPLVTGWGFGWGFTTLGAIAFAFSPVPVCVFLWGEGWRQKSEFTRDGDGEYESITN</sequence>
<feature type="transmembrane region" description="Helical" evidence="7">
    <location>
        <begin position="181"/>
        <end position="203"/>
    </location>
</feature>
<evidence type="ECO:0000256" key="7">
    <source>
        <dbReference type="SAM" id="Phobius"/>
    </source>
</evidence>
<dbReference type="PANTHER" id="PTHR23502">
    <property type="entry name" value="MAJOR FACILITATOR SUPERFAMILY"/>
    <property type="match status" value="1"/>
</dbReference>
<evidence type="ECO:0000256" key="1">
    <source>
        <dbReference type="ARBA" id="ARBA00004141"/>
    </source>
</evidence>
<feature type="transmembrane region" description="Helical" evidence="7">
    <location>
        <begin position="384"/>
        <end position="406"/>
    </location>
</feature>
<gene>
    <name evidence="9" type="ORF">M011DRAFT_411933</name>
</gene>
<evidence type="ECO:0000259" key="8">
    <source>
        <dbReference type="PROSITE" id="PS50850"/>
    </source>
</evidence>
<evidence type="ECO:0000256" key="5">
    <source>
        <dbReference type="ARBA" id="ARBA00038347"/>
    </source>
</evidence>
<dbReference type="Pfam" id="PF07690">
    <property type="entry name" value="MFS_1"/>
    <property type="match status" value="1"/>
</dbReference>
<dbReference type="EMBL" id="MU006604">
    <property type="protein sequence ID" value="KAF2742733.1"/>
    <property type="molecule type" value="Genomic_DNA"/>
</dbReference>
<feature type="transmembrane region" description="Helical" evidence="7">
    <location>
        <begin position="312"/>
        <end position="334"/>
    </location>
</feature>
<organism evidence="9 10">
    <name type="scientific">Sporormia fimetaria CBS 119925</name>
    <dbReference type="NCBI Taxonomy" id="1340428"/>
    <lineage>
        <taxon>Eukaryota</taxon>
        <taxon>Fungi</taxon>
        <taxon>Dikarya</taxon>
        <taxon>Ascomycota</taxon>
        <taxon>Pezizomycotina</taxon>
        <taxon>Dothideomycetes</taxon>
        <taxon>Pleosporomycetidae</taxon>
        <taxon>Pleosporales</taxon>
        <taxon>Sporormiaceae</taxon>
        <taxon>Sporormia</taxon>
    </lineage>
</organism>
<reference evidence="9" key="1">
    <citation type="journal article" date="2020" name="Stud. Mycol.">
        <title>101 Dothideomycetes genomes: a test case for predicting lifestyles and emergence of pathogens.</title>
        <authorList>
            <person name="Haridas S."/>
            <person name="Albert R."/>
            <person name="Binder M."/>
            <person name="Bloem J."/>
            <person name="Labutti K."/>
            <person name="Salamov A."/>
            <person name="Andreopoulos B."/>
            <person name="Baker S."/>
            <person name="Barry K."/>
            <person name="Bills G."/>
            <person name="Bluhm B."/>
            <person name="Cannon C."/>
            <person name="Castanera R."/>
            <person name="Culley D."/>
            <person name="Daum C."/>
            <person name="Ezra D."/>
            <person name="Gonzalez J."/>
            <person name="Henrissat B."/>
            <person name="Kuo A."/>
            <person name="Liang C."/>
            <person name="Lipzen A."/>
            <person name="Lutzoni F."/>
            <person name="Magnuson J."/>
            <person name="Mondo S."/>
            <person name="Nolan M."/>
            <person name="Ohm R."/>
            <person name="Pangilinan J."/>
            <person name="Park H.-J."/>
            <person name="Ramirez L."/>
            <person name="Alfaro M."/>
            <person name="Sun H."/>
            <person name="Tritt A."/>
            <person name="Yoshinaga Y."/>
            <person name="Zwiers L.-H."/>
            <person name="Turgeon B."/>
            <person name="Goodwin S."/>
            <person name="Spatafora J."/>
            <person name="Crous P."/>
            <person name="Grigoriev I."/>
        </authorList>
    </citation>
    <scope>NUCLEOTIDE SEQUENCE</scope>
    <source>
        <strain evidence="9">CBS 119925</strain>
    </source>
</reference>
<proteinExistence type="inferred from homology"/>
<dbReference type="GO" id="GO:0022857">
    <property type="term" value="F:transmembrane transporter activity"/>
    <property type="evidence" value="ECO:0007669"/>
    <property type="project" value="InterPro"/>
</dbReference>
<feature type="transmembrane region" description="Helical" evidence="7">
    <location>
        <begin position="355"/>
        <end position="378"/>
    </location>
</feature>
<keyword evidence="4 7" id="KW-0472">Membrane</keyword>
<evidence type="ECO:0000313" key="10">
    <source>
        <dbReference type="Proteomes" id="UP000799440"/>
    </source>
</evidence>
<dbReference type="AlphaFoldDB" id="A0A6A6UYC4"/>
<evidence type="ECO:0000256" key="2">
    <source>
        <dbReference type="ARBA" id="ARBA00022692"/>
    </source>
</evidence>
<evidence type="ECO:0000256" key="4">
    <source>
        <dbReference type="ARBA" id="ARBA00023136"/>
    </source>
</evidence>
<keyword evidence="3 7" id="KW-1133">Transmembrane helix</keyword>
<feature type="domain" description="Major facilitator superfamily (MFS) profile" evidence="8">
    <location>
        <begin position="51"/>
        <end position="472"/>
    </location>
</feature>
<dbReference type="FunFam" id="1.20.1250.20:FF:000509">
    <property type="entry name" value="MFS general substrate transporter"/>
    <property type="match status" value="1"/>
</dbReference>
<comment type="subcellular location">
    <subcellularLocation>
        <location evidence="1">Membrane</location>
        <topology evidence="1">Multi-pass membrane protein</topology>
    </subcellularLocation>
</comment>
<dbReference type="InterPro" id="IPR011701">
    <property type="entry name" value="MFS"/>
</dbReference>
<evidence type="ECO:0000256" key="6">
    <source>
        <dbReference type="SAM" id="MobiDB-lite"/>
    </source>
</evidence>
<keyword evidence="10" id="KW-1185">Reference proteome</keyword>
<dbReference type="InterPro" id="IPR020846">
    <property type="entry name" value="MFS_dom"/>
</dbReference>
<feature type="transmembrane region" description="Helical" evidence="7">
    <location>
        <begin position="445"/>
        <end position="470"/>
    </location>
</feature>
<feature type="transmembrane region" description="Helical" evidence="7">
    <location>
        <begin position="49"/>
        <end position="72"/>
    </location>
</feature>
<dbReference type="PANTHER" id="PTHR23502:SF163">
    <property type="entry name" value="MAJOR FACILITATOR SUPERFAMILY (MFS) PROFILE DOMAIN-CONTAINING PROTEIN"/>
    <property type="match status" value="1"/>
</dbReference>
<feature type="transmembrane region" description="Helical" evidence="7">
    <location>
        <begin position="413"/>
        <end position="433"/>
    </location>
</feature>
<dbReference type="PROSITE" id="PS50850">
    <property type="entry name" value="MFS"/>
    <property type="match status" value="1"/>
</dbReference>